<evidence type="ECO:0000313" key="3">
    <source>
        <dbReference type="Proteomes" id="UP000550787"/>
    </source>
</evidence>
<feature type="region of interest" description="Disordered" evidence="1">
    <location>
        <begin position="63"/>
        <end position="82"/>
    </location>
</feature>
<organism evidence="2 3">
    <name type="scientific">Gluconacetobacter diazotrophicus</name>
    <name type="common">Acetobacter diazotrophicus</name>
    <dbReference type="NCBI Taxonomy" id="33996"/>
    <lineage>
        <taxon>Bacteria</taxon>
        <taxon>Pseudomonadati</taxon>
        <taxon>Pseudomonadota</taxon>
        <taxon>Alphaproteobacteria</taxon>
        <taxon>Acetobacterales</taxon>
        <taxon>Acetobacteraceae</taxon>
        <taxon>Gluconacetobacter</taxon>
    </lineage>
</organism>
<gene>
    <name evidence="2" type="ORF">HLH33_17735</name>
</gene>
<comment type="caution">
    <text evidence="2">The sequence shown here is derived from an EMBL/GenBank/DDBJ whole genome shotgun (WGS) entry which is preliminary data.</text>
</comment>
<dbReference type="Proteomes" id="UP000550787">
    <property type="component" value="Unassembled WGS sequence"/>
</dbReference>
<protein>
    <submittedName>
        <fullName evidence="2">Uncharacterized protein</fullName>
    </submittedName>
</protein>
<accession>A0A7W4NI05</accession>
<evidence type="ECO:0000256" key="1">
    <source>
        <dbReference type="SAM" id="MobiDB-lite"/>
    </source>
</evidence>
<dbReference type="RefSeq" id="WP_183116558.1">
    <property type="nucleotide sequence ID" value="NZ_JABEQG010000058.1"/>
</dbReference>
<evidence type="ECO:0000313" key="2">
    <source>
        <dbReference type="EMBL" id="MBB2158114.1"/>
    </source>
</evidence>
<name>A0A7W4NI05_GLUDI</name>
<feature type="compositionally biased region" description="Basic and acidic residues" evidence="1">
    <location>
        <begin position="65"/>
        <end position="82"/>
    </location>
</feature>
<dbReference type="EMBL" id="JABEQG010000058">
    <property type="protein sequence ID" value="MBB2158114.1"/>
    <property type="molecule type" value="Genomic_DNA"/>
</dbReference>
<dbReference type="AlphaFoldDB" id="A0A7W4NI05"/>
<reference evidence="2 3" key="1">
    <citation type="submission" date="2020-04" db="EMBL/GenBank/DDBJ databases">
        <title>Description of novel Gluconacetobacter.</title>
        <authorList>
            <person name="Sombolestani A."/>
        </authorList>
    </citation>
    <scope>NUCLEOTIDE SEQUENCE [LARGE SCALE GENOMIC DNA]</scope>
    <source>
        <strain evidence="2 3">LMG 7603</strain>
    </source>
</reference>
<sequence length="82" mass="8863">MSIVPFDDKGESTAISGLTIENGEDRIALYGQLAITRDRQGLADAHALKDWIDAIVAALESAPHLPDKAPRGERSHPVDNPF</sequence>
<proteinExistence type="predicted"/>